<accession>A0A938WRW2</accession>
<evidence type="ECO:0000313" key="3">
    <source>
        <dbReference type="Proteomes" id="UP000706891"/>
    </source>
</evidence>
<comment type="caution">
    <text evidence="2">The sequence shown here is derived from an EMBL/GenBank/DDBJ whole genome shotgun (WGS) entry which is preliminary data.</text>
</comment>
<dbReference type="RefSeq" id="WP_205103553.1">
    <property type="nucleotide sequence ID" value="NZ_JACJJG010000010.1"/>
</dbReference>
<dbReference type="CDD" id="cd00761">
    <property type="entry name" value="Glyco_tranf_GTA_type"/>
    <property type="match status" value="1"/>
</dbReference>
<dbReference type="Pfam" id="PF00535">
    <property type="entry name" value="Glycos_transf_2"/>
    <property type="match status" value="1"/>
</dbReference>
<dbReference type="AlphaFoldDB" id="A0A938WRW2"/>
<feature type="domain" description="Glycosyltransferase 2-like" evidence="1">
    <location>
        <begin position="10"/>
        <end position="143"/>
    </location>
</feature>
<dbReference type="PANTHER" id="PTHR22916">
    <property type="entry name" value="GLYCOSYLTRANSFERASE"/>
    <property type="match status" value="1"/>
</dbReference>
<dbReference type="EMBL" id="JACJJG010000010">
    <property type="protein sequence ID" value="MBM6672993.1"/>
    <property type="molecule type" value="Genomic_DNA"/>
</dbReference>
<dbReference type="PANTHER" id="PTHR22916:SF3">
    <property type="entry name" value="UDP-GLCNAC:BETAGAL BETA-1,3-N-ACETYLGLUCOSAMINYLTRANSFERASE-LIKE PROTEIN 1"/>
    <property type="match status" value="1"/>
</dbReference>
<protein>
    <submittedName>
        <fullName evidence="2">Glycosyltransferase</fullName>
    </submittedName>
</protein>
<reference evidence="2" key="1">
    <citation type="submission" date="2020-08" db="EMBL/GenBank/DDBJ databases">
        <authorList>
            <person name="Cejkova D."/>
            <person name="Kubasova T."/>
            <person name="Jahodarova E."/>
            <person name="Rychlik I."/>
        </authorList>
    </citation>
    <scope>NUCLEOTIDE SEQUENCE</scope>
    <source>
        <strain evidence="2">An824</strain>
    </source>
</reference>
<sequence>MSDKKQPLVSFIVTCYNLPHDMVKECLNSIINLSLRKAEREIILIDDGSDTDPLASLNDERNEIMYIRQKNGGLSSARNTGLRMATGKYIQFVDGDDRLVTEAYERCLDVVRYNEPDLVLFDSTDSDKVRINYELPEPMDGAHYMRHNNIHAVAWGYIFNRRILGNLRFTPGTLHEDEEFTPQLILHAEKVYSLNITAYYYRKRQGSITNNVNKRNIIKRLNDVERIITHLNYLADILPAGDKSAMKRRVAQLTMDYIYNTVILTRSAKQIEKRISRLETKGLFPLPDANYTTKYTIFRHLSKNRILRKIFEITLK</sequence>
<proteinExistence type="predicted"/>
<evidence type="ECO:0000259" key="1">
    <source>
        <dbReference type="Pfam" id="PF00535"/>
    </source>
</evidence>
<gene>
    <name evidence="2" type="ORF">H6A34_03770</name>
</gene>
<dbReference type="SUPFAM" id="SSF53448">
    <property type="entry name" value="Nucleotide-diphospho-sugar transferases"/>
    <property type="match status" value="1"/>
</dbReference>
<dbReference type="InterPro" id="IPR001173">
    <property type="entry name" value="Glyco_trans_2-like"/>
</dbReference>
<reference evidence="2" key="2">
    <citation type="journal article" date="2021" name="Sci. Rep.">
        <title>The distribution of antibiotic resistance genes in chicken gut microbiota commensals.</title>
        <authorList>
            <person name="Juricova H."/>
            <person name="Matiasovicova J."/>
            <person name="Kubasova T."/>
            <person name="Cejkova D."/>
            <person name="Rychlik I."/>
        </authorList>
    </citation>
    <scope>NUCLEOTIDE SEQUENCE</scope>
    <source>
        <strain evidence="2">An824</strain>
    </source>
</reference>
<dbReference type="InterPro" id="IPR029044">
    <property type="entry name" value="Nucleotide-diphossugar_trans"/>
</dbReference>
<organism evidence="2 3">
    <name type="scientific">Marseilla massiliensis</name>
    <dbReference type="NCBI Taxonomy" id="1841864"/>
    <lineage>
        <taxon>Bacteria</taxon>
        <taxon>Pseudomonadati</taxon>
        <taxon>Bacteroidota</taxon>
        <taxon>Bacteroidia</taxon>
        <taxon>Bacteroidales</taxon>
        <taxon>Prevotellaceae</taxon>
        <taxon>Marseilla</taxon>
    </lineage>
</organism>
<name>A0A938WRW2_9BACT</name>
<dbReference type="GO" id="GO:0016758">
    <property type="term" value="F:hexosyltransferase activity"/>
    <property type="evidence" value="ECO:0007669"/>
    <property type="project" value="UniProtKB-ARBA"/>
</dbReference>
<dbReference type="Proteomes" id="UP000706891">
    <property type="component" value="Unassembled WGS sequence"/>
</dbReference>
<keyword evidence="3" id="KW-1185">Reference proteome</keyword>
<dbReference type="Gene3D" id="3.90.550.10">
    <property type="entry name" value="Spore Coat Polysaccharide Biosynthesis Protein SpsA, Chain A"/>
    <property type="match status" value="1"/>
</dbReference>
<evidence type="ECO:0000313" key="2">
    <source>
        <dbReference type="EMBL" id="MBM6672993.1"/>
    </source>
</evidence>